<evidence type="ECO:0000313" key="2">
    <source>
        <dbReference type="EMBL" id="CAD6998065.1"/>
    </source>
</evidence>
<evidence type="ECO:0000313" key="3">
    <source>
        <dbReference type="Proteomes" id="UP000606786"/>
    </source>
</evidence>
<proteinExistence type="predicted"/>
<keyword evidence="1" id="KW-0732">Signal</keyword>
<evidence type="ECO:0000256" key="1">
    <source>
        <dbReference type="SAM" id="SignalP"/>
    </source>
</evidence>
<feature type="signal peptide" evidence="1">
    <location>
        <begin position="1"/>
        <end position="24"/>
    </location>
</feature>
<accession>A0A811UK32</accession>
<organism evidence="2 3">
    <name type="scientific">Ceratitis capitata</name>
    <name type="common">Mediterranean fruit fly</name>
    <name type="synonym">Tephritis capitata</name>
    <dbReference type="NCBI Taxonomy" id="7213"/>
    <lineage>
        <taxon>Eukaryota</taxon>
        <taxon>Metazoa</taxon>
        <taxon>Ecdysozoa</taxon>
        <taxon>Arthropoda</taxon>
        <taxon>Hexapoda</taxon>
        <taxon>Insecta</taxon>
        <taxon>Pterygota</taxon>
        <taxon>Neoptera</taxon>
        <taxon>Endopterygota</taxon>
        <taxon>Diptera</taxon>
        <taxon>Brachycera</taxon>
        <taxon>Muscomorpha</taxon>
        <taxon>Tephritoidea</taxon>
        <taxon>Tephritidae</taxon>
        <taxon>Ceratitis</taxon>
        <taxon>Ceratitis</taxon>
    </lineage>
</organism>
<dbReference type="Proteomes" id="UP000606786">
    <property type="component" value="Unassembled WGS sequence"/>
</dbReference>
<comment type="caution">
    <text evidence="2">The sequence shown here is derived from an EMBL/GenBank/DDBJ whole genome shotgun (WGS) entry which is preliminary data.</text>
</comment>
<protein>
    <submittedName>
        <fullName evidence="2">(Mediterranean fruit fly) hypothetical protein</fullName>
    </submittedName>
</protein>
<dbReference type="AlphaFoldDB" id="A0A811UK32"/>
<gene>
    <name evidence="2" type="ORF">CCAP1982_LOCUS6679</name>
</gene>
<name>A0A811UK32_CERCA</name>
<feature type="chain" id="PRO_5032731623" evidence="1">
    <location>
        <begin position="25"/>
        <end position="96"/>
    </location>
</feature>
<reference evidence="2" key="1">
    <citation type="submission" date="2020-11" db="EMBL/GenBank/DDBJ databases">
        <authorList>
            <person name="Whitehead M."/>
        </authorList>
    </citation>
    <scope>NUCLEOTIDE SEQUENCE</scope>
    <source>
        <strain evidence="2">EGII</strain>
    </source>
</reference>
<keyword evidence="3" id="KW-1185">Reference proteome</keyword>
<dbReference type="EMBL" id="CAJHJT010000012">
    <property type="protein sequence ID" value="CAD6998065.1"/>
    <property type="molecule type" value="Genomic_DNA"/>
</dbReference>
<sequence length="96" mass="10425">MKQLQPFHTQTMVFVVTIAAGVQATIHKINKQQQNTKHNSAKVGCAGFPGGAAVRDGRWQRRVSGGGKHYSDMVYPSLFVTARLLQGELACISKLG</sequence>